<evidence type="ECO:0000313" key="1">
    <source>
        <dbReference type="EMBL" id="MBB4699300.1"/>
    </source>
</evidence>
<dbReference type="Proteomes" id="UP000542210">
    <property type="component" value="Unassembled WGS sequence"/>
</dbReference>
<organism evidence="1 2">
    <name type="scientific">Sphaerisporangium siamense</name>
    <dbReference type="NCBI Taxonomy" id="795645"/>
    <lineage>
        <taxon>Bacteria</taxon>
        <taxon>Bacillati</taxon>
        <taxon>Actinomycetota</taxon>
        <taxon>Actinomycetes</taxon>
        <taxon>Streptosporangiales</taxon>
        <taxon>Streptosporangiaceae</taxon>
        <taxon>Sphaerisporangium</taxon>
    </lineage>
</organism>
<accession>A0A7W7D2U8</accession>
<reference evidence="1 2" key="1">
    <citation type="submission" date="2020-08" db="EMBL/GenBank/DDBJ databases">
        <title>Sequencing the genomes of 1000 actinobacteria strains.</title>
        <authorList>
            <person name="Klenk H.-P."/>
        </authorList>
    </citation>
    <scope>NUCLEOTIDE SEQUENCE [LARGE SCALE GENOMIC DNA]</scope>
    <source>
        <strain evidence="1 2">DSM 45784</strain>
    </source>
</reference>
<sequence>MTIRPETSEAGLSGIVTLSLYNREGELIEERVAKNLITDAGDLYYATRGIAAVSPSNTADATKVTGMKLGTGTTAAAKSGAGAALVTYKTASNLVFDASCPQVANLGAGLGVNAVYRVTWGAGVATDTALTELVIVNDAATNATSSAANSISRVVFSAINKGASDILVATWNHKFLGA</sequence>
<comment type="caution">
    <text evidence="1">The sequence shown here is derived from an EMBL/GenBank/DDBJ whole genome shotgun (WGS) entry which is preliminary data.</text>
</comment>
<dbReference type="EMBL" id="JACHND010000001">
    <property type="protein sequence ID" value="MBB4699300.1"/>
    <property type="molecule type" value="Genomic_DNA"/>
</dbReference>
<name>A0A7W7D2U8_9ACTN</name>
<gene>
    <name evidence="1" type="ORF">BJ982_000844</name>
</gene>
<keyword evidence="2" id="KW-1185">Reference proteome</keyword>
<protein>
    <submittedName>
        <fullName evidence="1">Uncharacterized protein</fullName>
    </submittedName>
</protein>
<evidence type="ECO:0000313" key="2">
    <source>
        <dbReference type="Proteomes" id="UP000542210"/>
    </source>
</evidence>
<dbReference type="AlphaFoldDB" id="A0A7W7D2U8"/>
<dbReference type="RefSeq" id="WP_184876730.1">
    <property type="nucleotide sequence ID" value="NZ_BOOV01000052.1"/>
</dbReference>
<proteinExistence type="predicted"/>